<dbReference type="Proteomes" id="UP000799767">
    <property type="component" value="Unassembled WGS sequence"/>
</dbReference>
<evidence type="ECO:0000256" key="1">
    <source>
        <dbReference type="SAM" id="MobiDB-lite"/>
    </source>
</evidence>
<reference evidence="2" key="1">
    <citation type="journal article" date="2020" name="Stud. Mycol.">
        <title>101 Dothideomycetes genomes: a test case for predicting lifestyles and emergence of pathogens.</title>
        <authorList>
            <person name="Haridas S."/>
            <person name="Albert R."/>
            <person name="Binder M."/>
            <person name="Bloem J."/>
            <person name="Labutti K."/>
            <person name="Salamov A."/>
            <person name="Andreopoulos B."/>
            <person name="Baker S."/>
            <person name="Barry K."/>
            <person name="Bills G."/>
            <person name="Bluhm B."/>
            <person name="Cannon C."/>
            <person name="Castanera R."/>
            <person name="Culley D."/>
            <person name="Daum C."/>
            <person name="Ezra D."/>
            <person name="Gonzalez J."/>
            <person name="Henrissat B."/>
            <person name="Kuo A."/>
            <person name="Liang C."/>
            <person name="Lipzen A."/>
            <person name="Lutzoni F."/>
            <person name="Magnuson J."/>
            <person name="Mondo S."/>
            <person name="Nolan M."/>
            <person name="Ohm R."/>
            <person name="Pangilinan J."/>
            <person name="Park H.-J."/>
            <person name="Ramirez L."/>
            <person name="Alfaro M."/>
            <person name="Sun H."/>
            <person name="Tritt A."/>
            <person name="Yoshinaga Y."/>
            <person name="Zwiers L.-H."/>
            <person name="Turgeon B."/>
            <person name="Goodwin S."/>
            <person name="Spatafora J."/>
            <person name="Crous P."/>
            <person name="Grigoriev I."/>
        </authorList>
    </citation>
    <scope>NUCLEOTIDE SEQUENCE</scope>
    <source>
        <strain evidence="2">CBS 113389</strain>
    </source>
</reference>
<evidence type="ECO:0000313" key="3">
    <source>
        <dbReference type="Proteomes" id="UP000799767"/>
    </source>
</evidence>
<keyword evidence="3" id="KW-1185">Reference proteome</keyword>
<dbReference type="EMBL" id="MU001636">
    <property type="protein sequence ID" value="KAF2482253.1"/>
    <property type="molecule type" value="Genomic_DNA"/>
</dbReference>
<protein>
    <submittedName>
        <fullName evidence="2">Uncharacterized protein</fullName>
    </submittedName>
</protein>
<evidence type="ECO:0000313" key="2">
    <source>
        <dbReference type="EMBL" id="KAF2482253.1"/>
    </source>
</evidence>
<name>A0A6A6PS05_9PEZI</name>
<feature type="compositionally biased region" description="Basic and acidic residues" evidence="1">
    <location>
        <begin position="37"/>
        <end position="47"/>
    </location>
</feature>
<gene>
    <name evidence="2" type="ORF">BDY17DRAFT_156393</name>
</gene>
<feature type="region of interest" description="Disordered" evidence="1">
    <location>
        <begin position="93"/>
        <end position="126"/>
    </location>
</feature>
<accession>A0A6A6PS05</accession>
<dbReference type="GeneID" id="54470672"/>
<dbReference type="RefSeq" id="XP_033588823.1">
    <property type="nucleotide sequence ID" value="XM_033729670.1"/>
</dbReference>
<feature type="compositionally biased region" description="Low complexity" evidence="1">
    <location>
        <begin position="93"/>
        <end position="116"/>
    </location>
</feature>
<organism evidence="2 3">
    <name type="scientific">Neohortaea acidophila</name>
    <dbReference type="NCBI Taxonomy" id="245834"/>
    <lineage>
        <taxon>Eukaryota</taxon>
        <taxon>Fungi</taxon>
        <taxon>Dikarya</taxon>
        <taxon>Ascomycota</taxon>
        <taxon>Pezizomycotina</taxon>
        <taxon>Dothideomycetes</taxon>
        <taxon>Dothideomycetidae</taxon>
        <taxon>Mycosphaerellales</taxon>
        <taxon>Teratosphaeriaceae</taxon>
        <taxon>Neohortaea</taxon>
    </lineage>
</organism>
<proteinExistence type="predicted"/>
<sequence length="126" mass="12911">MGRASGRWSEGKCGCGVRDGGVMCVCSVAMPLSQRGQGEKRGCRDGADGGWPEVEGQPVVADGGEQTKEEMPGCAAGSCSQARQCRSFGSEVQTAARATAASQPASQPASQSTQQTLLATRKSKVS</sequence>
<feature type="region of interest" description="Disordered" evidence="1">
    <location>
        <begin position="36"/>
        <end position="59"/>
    </location>
</feature>
<dbReference type="AlphaFoldDB" id="A0A6A6PS05"/>